<evidence type="ECO:0000313" key="2">
    <source>
        <dbReference type="Proteomes" id="UP000255291"/>
    </source>
</evidence>
<comment type="caution">
    <text evidence="1">The sequence shown here is derived from an EMBL/GenBank/DDBJ whole genome shotgun (WGS) entry which is preliminary data.</text>
</comment>
<sequence>MRPKAGDTVLISFCGGWDFASVQGKALITQDGEAIEGDSLDGANVLGVVTFFLNRVADNDLLPVI</sequence>
<organism evidence="1 2">
    <name type="scientific">Enterobacter roggenkampii</name>
    <dbReference type="NCBI Taxonomy" id="1812935"/>
    <lineage>
        <taxon>Bacteria</taxon>
        <taxon>Pseudomonadati</taxon>
        <taxon>Pseudomonadota</taxon>
        <taxon>Gammaproteobacteria</taxon>
        <taxon>Enterobacterales</taxon>
        <taxon>Enterobacteriaceae</taxon>
        <taxon>Enterobacter</taxon>
        <taxon>Enterobacter cloacae complex</taxon>
    </lineage>
</organism>
<evidence type="ECO:0000313" key="1">
    <source>
        <dbReference type="EMBL" id="RDT52036.1"/>
    </source>
</evidence>
<dbReference type="Proteomes" id="UP000255291">
    <property type="component" value="Unassembled WGS sequence"/>
</dbReference>
<accession>A0ABD7GPP2</accession>
<proteinExistence type="predicted"/>
<reference evidence="1 2" key="1">
    <citation type="submission" date="2018-07" db="EMBL/GenBank/DDBJ databases">
        <title>The use of a cohorting ward and systematic surveillance cultures for the control of a Klebsiella pneumoniae carbapenemase (KPC)-producing Enterobacteriaceae outbreak.</title>
        <authorList>
            <person name="Doi Y."/>
        </authorList>
    </citation>
    <scope>NUCLEOTIDE SEQUENCE [LARGE SCALE GENOMIC DNA]</scope>
    <source>
        <strain evidence="1 2">1-RC-17-04017</strain>
    </source>
</reference>
<protein>
    <submittedName>
        <fullName evidence="1">Uncharacterized protein</fullName>
    </submittedName>
</protein>
<dbReference type="EMBL" id="QRBW01000350">
    <property type="protein sequence ID" value="RDT52036.1"/>
    <property type="molecule type" value="Genomic_DNA"/>
</dbReference>
<dbReference type="AlphaFoldDB" id="A0ABD7GPP2"/>
<name>A0ABD7GPP2_9ENTR</name>
<gene>
    <name evidence="1" type="ORF">DXF87_26170</name>
</gene>